<dbReference type="Pfam" id="PF13286">
    <property type="entry name" value="HD_assoc"/>
    <property type="match status" value="1"/>
</dbReference>
<comment type="similarity">
    <text evidence="2">Belongs to the dGTPase family. Type 2 subfamily.</text>
</comment>
<dbReference type="PANTHER" id="PTHR35795">
    <property type="entry name" value="SLR1885 PROTEIN"/>
    <property type="match status" value="1"/>
</dbReference>
<proteinExistence type="inferred from homology"/>
<dbReference type="EMBL" id="FNPD01000001">
    <property type="protein sequence ID" value="SDX68849.1"/>
    <property type="molecule type" value="Genomic_DNA"/>
</dbReference>
<keyword evidence="5" id="KW-1185">Reference proteome</keyword>
<dbReference type="InterPro" id="IPR026875">
    <property type="entry name" value="PHydrolase_assoc_dom"/>
</dbReference>
<dbReference type="GO" id="GO:0016793">
    <property type="term" value="F:triphosphoric monoester hydrolase activity"/>
    <property type="evidence" value="ECO:0007669"/>
    <property type="project" value="InterPro"/>
</dbReference>
<evidence type="ECO:0000259" key="3">
    <source>
        <dbReference type="PROSITE" id="PS51831"/>
    </source>
</evidence>
<organism evidence="4 5">
    <name type="scientific">Acetomicrobium thermoterrenum DSM 13490</name>
    <dbReference type="NCBI Taxonomy" id="1120987"/>
    <lineage>
        <taxon>Bacteria</taxon>
        <taxon>Thermotogati</taxon>
        <taxon>Synergistota</taxon>
        <taxon>Synergistia</taxon>
        <taxon>Synergistales</taxon>
        <taxon>Acetomicrobiaceae</taxon>
        <taxon>Acetomicrobium</taxon>
    </lineage>
</organism>
<dbReference type="Proteomes" id="UP000199266">
    <property type="component" value="Unassembled WGS sequence"/>
</dbReference>
<dbReference type="PROSITE" id="PS51831">
    <property type="entry name" value="HD"/>
    <property type="match status" value="1"/>
</dbReference>
<dbReference type="InterPro" id="IPR003607">
    <property type="entry name" value="HD/PDEase_dom"/>
</dbReference>
<feature type="domain" description="HD" evidence="3">
    <location>
        <begin position="75"/>
        <end position="200"/>
    </location>
</feature>
<dbReference type="CDD" id="cd00077">
    <property type="entry name" value="HDc"/>
    <property type="match status" value="1"/>
</dbReference>
<dbReference type="InterPro" id="IPR006261">
    <property type="entry name" value="dGTPase"/>
</dbReference>
<dbReference type="RefSeq" id="WP_091460009.1">
    <property type="nucleotide sequence ID" value="NZ_FNPD01000001.1"/>
</dbReference>
<dbReference type="InterPro" id="IPR051094">
    <property type="entry name" value="Diverse_Catalytic_Enzymes"/>
</dbReference>
<dbReference type="InterPro" id="IPR006674">
    <property type="entry name" value="HD_domain"/>
</dbReference>
<gene>
    <name evidence="4" type="ORF">SAMN03080603_00280</name>
</gene>
<name>A0A1H3DT90_9BACT</name>
<evidence type="ECO:0000256" key="2">
    <source>
        <dbReference type="HAMAP-Rule" id="MF_01212"/>
    </source>
</evidence>
<protein>
    <recommendedName>
        <fullName evidence="2">Deoxyguanosinetriphosphate triphosphohydrolase-like protein</fullName>
    </recommendedName>
</protein>
<dbReference type="NCBIfam" id="NF002327">
    <property type="entry name" value="PRK01286.1-2"/>
    <property type="match status" value="1"/>
</dbReference>
<dbReference type="AlphaFoldDB" id="A0A1H3DT90"/>
<dbReference type="PANTHER" id="PTHR35795:SF1">
    <property type="entry name" value="BIS(5'-NUCLEOSYL)-TETRAPHOSPHATASE, SYMMETRICAL"/>
    <property type="match status" value="1"/>
</dbReference>
<dbReference type="InterPro" id="IPR023023">
    <property type="entry name" value="dNTPase_2"/>
</dbReference>
<dbReference type="Gene3D" id="1.10.3210.10">
    <property type="entry name" value="Hypothetical protein af1432"/>
    <property type="match status" value="1"/>
</dbReference>
<reference evidence="5" key="1">
    <citation type="submission" date="2016-10" db="EMBL/GenBank/DDBJ databases">
        <authorList>
            <person name="Varghese N."/>
            <person name="Submissions S."/>
        </authorList>
    </citation>
    <scope>NUCLEOTIDE SEQUENCE [LARGE SCALE GENOMIC DNA]</scope>
    <source>
        <strain evidence="5">DSM 13490</strain>
    </source>
</reference>
<evidence type="ECO:0000313" key="5">
    <source>
        <dbReference type="Proteomes" id="UP000199266"/>
    </source>
</evidence>
<keyword evidence="1 2" id="KW-0378">Hydrolase</keyword>
<evidence type="ECO:0000256" key="1">
    <source>
        <dbReference type="ARBA" id="ARBA00022801"/>
    </source>
</evidence>
<evidence type="ECO:0000313" key="4">
    <source>
        <dbReference type="EMBL" id="SDX68849.1"/>
    </source>
</evidence>
<dbReference type="HAMAP" id="MF_01212">
    <property type="entry name" value="dGTPase_type2"/>
    <property type="match status" value="1"/>
</dbReference>
<dbReference type="SMART" id="SM00471">
    <property type="entry name" value="HDc"/>
    <property type="match status" value="1"/>
</dbReference>
<accession>A0A1H3DT90</accession>
<dbReference type="NCBIfam" id="TIGR01353">
    <property type="entry name" value="dGTP_triPase"/>
    <property type="match status" value="1"/>
</dbReference>
<dbReference type="SUPFAM" id="SSF109604">
    <property type="entry name" value="HD-domain/PDEase-like"/>
    <property type="match status" value="1"/>
</dbReference>
<sequence length="354" mass="40322">MTPREVWEATERQILAPYASKSSESRGRSVPESPCPIRTCYQRDRDRIIHCKAFRRLKYKTQVLLLPEGDHYRTRLTHTLEVAQIARTISRALRLNEDLTEAVALGHDLGHTPFGHMGEEALDVLARENGLKGFHHARQSLRIVEILEREGRGLNLTWEVREGILQHSKGQIDVHKGLELSTPSTLEAWVVRVSDSIAYLNHDLDDALRARLIALEEVPRDVIRILGVGHSQRIGTLVTDVIQNSGERGVYFSDTALEAMELLRTFLFNRVYSGPQAEKERPKVRYVLSTIFDYIMSNIQILDSMEFTDVEANKTTRVMDFISGMTDRYALAFFEAIAVPTPWPLDINLPTHTP</sequence>
<dbReference type="Pfam" id="PF01966">
    <property type="entry name" value="HD"/>
    <property type="match status" value="1"/>
</dbReference>